<evidence type="ECO:0000313" key="1">
    <source>
        <dbReference type="EMBL" id="KAH3665956.1"/>
    </source>
</evidence>
<comment type="caution">
    <text evidence="1">The sequence shown here is derived from an EMBL/GenBank/DDBJ whole genome shotgun (WGS) entry which is preliminary data.</text>
</comment>
<keyword evidence="2" id="KW-1185">Reference proteome</keyword>
<dbReference type="RefSeq" id="XP_046061160.1">
    <property type="nucleotide sequence ID" value="XM_046205191.1"/>
</dbReference>
<dbReference type="GeneID" id="70236110"/>
<reference evidence="1" key="2">
    <citation type="submission" date="2021-01" db="EMBL/GenBank/DDBJ databases">
        <authorList>
            <person name="Schikora-Tamarit M.A."/>
        </authorList>
    </citation>
    <scope>NUCLEOTIDE SEQUENCE</scope>
    <source>
        <strain evidence="1">CBS6075</strain>
    </source>
</reference>
<protein>
    <submittedName>
        <fullName evidence="1">Uncharacterized protein</fullName>
    </submittedName>
</protein>
<name>A0A9P8T4P9_9ASCO</name>
<accession>A0A9P8T4P9</accession>
<proteinExistence type="predicted"/>
<evidence type="ECO:0000313" key="2">
    <source>
        <dbReference type="Proteomes" id="UP000769157"/>
    </source>
</evidence>
<reference evidence="1" key="1">
    <citation type="journal article" date="2021" name="Open Biol.">
        <title>Shared evolutionary footprints suggest mitochondrial oxidative damage underlies multiple complex I losses in fungi.</title>
        <authorList>
            <person name="Schikora-Tamarit M.A."/>
            <person name="Marcet-Houben M."/>
            <person name="Nosek J."/>
            <person name="Gabaldon T."/>
        </authorList>
    </citation>
    <scope>NUCLEOTIDE SEQUENCE</scope>
    <source>
        <strain evidence="1">CBS6075</strain>
    </source>
</reference>
<gene>
    <name evidence="1" type="ORF">OGAPHI_004145</name>
</gene>
<dbReference type="AlphaFoldDB" id="A0A9P8T4P9"/>
<sequence length="115" mass="13137">MSNSELELSKSFHKRSRLNISNGTTKFNDTDIWLHSRRINRDSSNSLDPVLNGVGDVWNNLDSLTQRDTQVTLIISQIQIDFSTIIQNETLTMFQRRHSSCINVKVRVNLDGSDS</sequence>
<dbReference type="Proteomes" id="UP000769157">
    <property type="component" value="Unassembled WGS sequence"/>
</dbReference>
<dbReference type="EMBL" id="JAEUBE010000295">
    <property type="protein sequence ID" value="KAH3665956.1"/>
    <property type="molecule type" value="Genomic_DNA"/>
</dbReference>
<dbReference type="AntiFam" id="ANF00280">
    <property type="entry name" value="Spurious ORF (shadow ORF of PyrG)"/>
</dbReference>
<organism evidence="1 2">
    <name type="scientific">Ogataea philodendri</name>
    <dbReference type="NCBI Taxonomy" id="1378263"/>
    <lineage>
        <taxon>Eukaryota</taxon>
        <taxon>Fungi</taxon>
        <taxon>Dikarya</taxon>
        <taxon>Ascomycota</taxon>
        <taxon>Saccharomycotina</taxon>
        <taxon>Pichiomycetes</taxon>
        <taxon>Pichiales</taxon>
        <taxon>Pichiaceae</taxon>
        <taxon>Ogataea</taxon>
    </lineage>
</organism>